<accession>A0A6N7XKJ4</accession>
<evidence type="ECO:0000313" key="2">
    <source>
        <dbReference type="Proteomes" id="UP000469424"/>
    </source>
</evidence>
<gene>
    <name evidence="1" type="ORF">FYJ65_01950</name>
</gene>
<proteinExistence type="predicted"/>
<evidence type="ECO:0000313" key="1">
    <source>
        <dbReference type="EMBL" id="MST70111.1"/>
    </source>
</evidence>
<dbReference type="NCBIfam" id="TIGR01909">
    <property type="entry name" value="C_GCAxxG_C_C"/>
    <property type="match status" value="1"/>
</dbReference>
<keyword evidence="2" id="KW-1185">Reference proteome</keyword>
<dbReference type="InterPro" id="IPR010181">
    <property type="entry name" value="CGCAxxGCC_motif"/>
</dbReference>
<organism evidence="1 2">
    <name type="scientific">Mogibacterium kristiansenii</name>
    <dbReference type="NCBI Taxonomy" id="2606708"/>
    <lineage>
        <taxon>Bacteria</taxon>
        <taxon>Bacillati</taxon>
        <taxon>Bacillota</taxon>
        <taxon>Clostridia</taxon>
        <taxon>Peptostreptococcales</taxon>
        <taxon>Anaerovoracaceae</taxon>
        <taxon>Mogibacterium</taxon>
    </lineage>
</organism>
<sequence>MQNFVFCCLKKEDIMVSEIKMDELREKAVGAFTGGYMCSETLVYILNKYYDLGISEEAIAMSTGFPFGFGDGGNVCGAVAGATMCLGKVFGRTVPGDPKFQKCCSLVRELNDDVIEKYETTICPTLIQDYNFKDPERKKHCIGIVLAVVDSFAKIMERECGVKRV</sequence>
<dbReference type="Pfam" id="PF09719">
    <property type="entry name" value="C_GCAxxG_C_C"/>
    <property type="match status" value="1"/>
</dbReference>
<name>A0A6N7XKJ4_9FIRM</name>
<dbReference type="AlphaFoldDB" id="A0A6N7XKJ4"/>
<reference evidence="1 2" key="1">
    <citation type="submission" date="2019-08" db="EMBL/GenBank/DDBJ databases">
        <title>In-depth cultivation of the pig gut microbiome towards novel bacterial diversity and tailored functional studies.</title>
        <authorList>
            <person name="Wylensek D."/>
            <person name="Hitch T.C.A."/>
            <person name="Clavel T."/>
        </authorList>
    </citation>
    <scope>NUCLEOTIDE SEQUENCE [LARGE SCALE GENOMIC DNA]</scope>
    <source>
        <strain evidence="1 2">WCA-MUC-591-APC-4B</strain>
    </source>
</reference>
<comment type="caution">
    <text evidence="1">The sequence shown here is derived from an EMBL/GenBank/DDBJ whole genome shotgun (WGS) entry which is preliminary data.</text>
</comment>
<dbReference type="Proteomes" id="UP000469424">
    <property type="component" value="Unassembled WGS sequence"/>
</dbReference>
<protein>
    <submittedName>
        <fullName evidence="1">C_GCAxxG_C_C family protein</fullName>
    </submittedName>
</protein>
<dbReference type="EMBL" id="VUNA01000002">
    <property type="protein sequence ID" value="MST70111.1"/>
    <property type="molecule type" value="Genomic_DNA"/>
</dbReference>